<comment type="caution">
    <text evidence="4">The sequence shown here is derived from an EMBL/GenBank/DDBJ whole genome shotgun (WGS) entry which is preliminary data.</text>
</comment>
<protein>
    <submittedName>
        <fullName evidence="4">Prolyl oligopeptidase family serine peptidase</fullName>
    </submittedName>
</protein>
<dbReference type="Pfam" id="PF18435">
    <property type="entry name" value="EstA_Ig_like"/>
    <property type="match status" value="1"/>
</dbReference>
<name>A0A6I1MMN1_9CLOT</name>
<dbReference type="EMBL" id="WHJC01000063">
    <property type="protein sequence ID" value="MPQ43387.1"/>
    <property type="molecule type" value="Genomic_DNA"/>
</dbReference>
<proteinExistence type="predicted"/>
<evidence type="ECO:0000313" key="5">
    <source>
        <dbReference type="Proteomes" id="UP000430345"/>
    </source>
</evidence>
<dbReference type="Gene3D" id="2.60.40.2180">
    <property type="match status" value="1"/>
</dbReference>
<dbReference type="AlphaFoldDB" id="A0A6I1MMN1"/>
<sequence>MKIVNKELKFKIITEVFDYGPEVTKIIIDTQLNMDKNTITKDTFKVISKNTIHNKSLGIFERKIINVYVSDSSLNSSVKIGQYIILELEHGMNVNEAKTLFWNEEKFLNEEIDLNYVIFQNKDIKDYKGNIYKKDDVTYKMNGVKNLLVDEFKEGKSESALNYRYFISKKHNEKNPLIIWLHGAGEGGNSNATQISGNGGVVTFITEEVQTIFGGAYILVPQTPTFWMPSFIVGNLELKGEKDYTKDVISLIKSFIKENSDVDERRIYIGGCSMGGFQTIKTLSRAPKIFAAAFLICPAYEPSKEDLEKIKNIPIWLIHASTDLTAPVSNSKNAYKILKELGANVIYTEYENIERDGNKYNSHAACIPVLHNDPVNNEGEHIFNWLSKQIKFL</sequence>
<keyword evidence="5" id="KW-1185">Reference proteome</keyword>
<gene>
    <name evidence="4" type="ORF">GBZ86_06395</name>
</gene>
<organism evidence="4 5">
    <name type="scientific">Clostridium tarantellae</name>
    <dbReference type="NCBI Taxonomy" id="39493"/>
    <lineage>
        <taxon>Bacteria</taxon>
        <taxon>Bacillati</taxon>
        <taxon>Bacillota</taxon>
        <taxon>Clostridia</taxon>
        <taxon>Eubacteriales</taxon>
        <taxon>Clostridiaceae</taxon>
        <taxon>Clostridium</taxon>
    </lineage>
</organism>
<evidence type="ECO:0000259" key="3">
    <source>
        <dbReference type="Pfam" id="PF18435"/>
    </source>
</evidence>
<dbReference type="PANTHER" id="PTHR43037:SF1">
    <property type="entry name" value="BLL1128 PROTEIN"/>
    <property type="match status" value="1"/>
</dbReference>
<dbReference type="OrthoDB" id="2751280at2"/>
<evidence type="ECO:0000313" key="4">
    <source>
        <dbReference type="EMBL" id="MPQ43387.1"/>
    </source>
</evidence>
<dbReference type="Proteomes" id="UP000430345">
    <property type="component" value="Unassembled WGS sequence"/>
</dbReference>
<dbReference type="InterPro" id="IPR041172">
    <property type="entry name" value="EstA_Ig-like_N"/>
</dbReference>
<reference evidence="4 5" key="1">
    <citation type="submission" date="2019-10" db="EMBL/GenBank/DDBJ databases">
        <title>The Genome Sequence of Clostridium tarantellae Isolated from Fish Brain.</title>
        <authorList>
            <person name="Bano L."/>
            <person name="Kiel M."/>
            <person name="Sales G."/>
            <person name="Doxey A.C."/>
            <person name="Mansfield M.J."/>
            <person name="Schiavone M."/>
            <person name="Rossetto O."/>
            <person name="Pirazzini M."/>
            <person name="Dobrindt U."/>
            <person name="Montecucco C."/>
        </authorList>
    </citation>
    <scope>NUCLEOTIDE SEQUENCE [LARGE SCALE GENOMIC DNA]</scope>
    <source>
        <strain evidence="4 5">DSM 3997</strain>
    </source>
</reference>
<dbReference type="SUPFAM" id="SSF53474">
    <property type="entry name" value="alpha/beta-Hydrolases"/>
    <property type="match status" value="1"/>
</dbReference>
<keyword evidence="1" id="KW-0732">Signal</keyword>
<dbReference type="PANTHER" id="PTHR43037">
    <property type="entry name" value="UNNAMED PRODUCT-RELATED"/>
    <property type="match status" value="1"/>
</dbReference>
<dbReference type="GO" id="GO:0016787">
    <property type="term" value="F:hydrolase activity"/>
    <property type="evidence" value="ECO:0007669"/>
    <property type="project" value="InterPro"/>
</dbReference>
<feature type="domain" description="Phospholipase/carboxylesterase/thioesterase" evidence="2">
    <location>
        <begin position="166"/>
        <end position="352"/>
    </location>
</feature>
<dbReference type="Gene3D" id="3.40.50.1820">
    <property type="entry name" value="alpha/beta hydrolase"/>
    <property type="match status" value="1"/>
</dbReference>
<evidence type="ECO:0000259" key="2">
    <source>
        <dbReference type="Pfam" id="PF02230"/>
    </source>
</evidence>
<dbReference type="InterPro" id="IPR050955">
    <property type="entry name" value="Plant_Biomass_Hydrol_Est"/>
</dbReference>
<dbReference type="RefSeq" id="WP_152888859.1">
    <property type="nucleotide sequence ID" value="NZ_WHJC01000063.1"/>
</dbReference>
<feature type="domain" description="Esterase Ig-like N-terminal" evidence="3">
    <location>
        <begin position="10"/>
        <end position="133"/>
    </location>
</feature>
<dbReference type="InterPro" id="IPR029058">
    <property type="entry name" value="AB_hydrolase_fold"/>
</dbReference>
<accession>A0A6I1MMN1</accession>
<evidence type="ECO:0000256" key="1">
    <source>
        <dbReference type="ARBA" id="ARBA00022729"/>
    </source>
</evidence>
<dbReference type="InterPro" id="IPR003140">
    <property type="entry name" value="PLipase/COase/thioEstase"/>
</dbReference>
<dbReference type="Pfam" id="PF02230">
    <property type="entry name" value="Abhydrolase_2"/>
    <property type="match status" value="1"/>
</dbReference>